<organism evidence="1 2">
    <name type="scientific">Permianibacter aggregans</name>
    <dbReference type="NCBI Taxonomy" id="1510150"/>
    <lineage>
        <taxon>Bacteria</taxon>
        <taxon>Pseudomonadati</taxon>
        <taxon>Pseudomonadota</taxon>
        <taxon>Gammaproteobacteria</taxon>
        <taxon>Pseudomonadales</taxon>
        <taxon>Pseudomonadaceae</taxon>
        <taxon>Permianibacter</taxon>
    </lineage>
</organism>
<sequence length="192" mass="21893">MLKSVWHSRRWRLVLAMCTAVIAFIGATGSAPTYINHTDRTLRPINYGTLVNTELKIEAMDGSFVLQGGEQFRTPFALNLWNARFDEKTLANQYQAARQLGAKPVLVHVKGHDQPLYGLLIFNQAINAAFGPGSQSYYVRVSKDKLDNARFGGISVAYEMMDWRDTYTDDYGRQTRDKTWYGWMLWLSSTPI</sequence>
<dbReference type="Proteomes" id="UP000295375">
    <property type="component" value="Unassembled WGS sequence"/>
</dbReference>
<dbReference type="EMBL" id="SNYM01000003">
    <property type="protein sequence ID" value="TDQ49944.1"/>
    <property type="molecule type" value="Genomic_DNA"/>
</dbReference>
<evidence type="ECO:0000313" key="2">
    <source>
        <dbReference type="Proteomes" id="UP000295375"/>
    </source>
</evidence>
<name>A0A4R6V1L6_9GAMM</name>
<accession>A0A4R6V1L6</accession>
<comment type="caution">
    <text evidence="1">The sequence shown here is derived from an EMBL/GenBank/DDBJ whole genome shotgun (WGS) entry which is preliminary data.</text>
</comment>
<dbReference type="RefSeq" id="WP_133588701.1">
    <property type="nucleotide sequence ID" value="NZ_CP037953.1"/>
</dbReference>
<proteinExistence type="predicted"/>
<gene>
    <name evidence="1" type="ORF">EV696_103319</name>
</gene>
<protein>
    <submittedName>
        <fullName evidence="1">Uncharacterized protein</fullName>
    </submittedName>
</protein>
<reference evidence="1 2" key="1">
    <citation type="submission" date="2019-03" db="EMBL/GenBank/DDBJ databases">
        <title>Genomic Encyclopedia of Type Strains, Phase IV (KMG-IV): sequencing the most valuable type-strain genomes for metagenomic binning, comparative biology and taxonomic classification.</title>
        <authorList>
            <person name="Goeker M."/>
        </authorList>
    </citation>
    <scope>NUCLEOTIDE SEQUENCE [LARGE SCALE GENOMIC DNA]</scope>
    <source>
        <strain evidence="1 2">DSM 103792</strain>
    </source>
</reference>
<keyword evidence="2" id="KW-1185">Reference proteome</keyword>
<evidence type="ECO:0000313" key="1">
    <source>
        <dbReference type="EMBL" id="TDQ49944.1"/>
    </source>
</evidence>
<dbReference type="AlphaFoldDB" id="A0A4R6V1L6"/>
<dbReference type="OrthoDB" id="6192998at2"/>